<evidence type="ECO:0000313" key="2">
    <source>
        <dbReference type="EMBL" id="MFD2574492.1"/>
    </source>
</evidence>
<dbReference type="CDD" id="cd12967">
    <property type="entry name" value="CBM_SusE-F_like_u1"/>
    <property type="match status" value="1"/>
</dbReference>
<organism evidence="2 3">
    <name type="scientific">Spirosoma soli</name>
    <dbReference type="NCBI Taxonomy" id="1770529"/>
    <lineage>
        <taxon>Bacteria</taxon>
        <taxon>Pseudomonadati</taxon>
        <taxon>Bacteroidota</taxon>
        <taxon>Cytophagia</taxon>
        <taxon>Cytophagales</taxon>
        <taxon>Cytophagaceae</taxon>
        <taxon>Spirosoma</taxon>
    </lineage>
</organism>
<name>A0ABW5MG03_9BACT</name>
<dbReference type="CDD" id="cd12956">
    <property type="entry name" value="CBM_SusE-F_like"/>
    <property type="match status" value="1"/>
</dbReference>
<gene>
    <name evidence="2" type="ORF">ACFSUS_27905</name>
</gene>
<dbReference type="RefSeq" id="WP_381528263.1">
    <property type="nucleotide sequence ID" value="NZ_JBHULN010000029.1"/>
</dbReference>
<evidence type="ECO:0000313" key="3">
    <source>
        <dbReference type="Proteomes" id="UP001597469"/>
    </source>
</evidence>
<feature type="domain" description="SusE outer membrane protein" evidence="1">
    <location>
        <begin position="23"/>
        <end position="127"/>
    </location>
</feature>
<accession>A0ABW5MG03</accession>
<dbReference type="EMBL" id="JBHULN010000029">
    <property type="protein sequence ID" value="MFD2574492.1"/>
    <property type="molecule type" value="Genomic_DNA"/>
</dbReference>
<dbReference type="Gene3D" id="2.60.40.3620">
    <property type="match status" value="2"/>
</dbReference>
<dbReference type="PROSITE" id="PS51257">
    <property type="entry name" value="PROKAR_LIPOPROTEIN"/>
    <property type="match status" value="1"/>
</dbReference>
<evidence type="ECO:0000259" key="1">
    <source>
        <dbReference type="Pfam" id="PF14292"/>
    </source>
</evidence>
<comment type="caution">
    <text evidence="2">The sequence shown here is derived from an EMBL/GenBank/DDBJ whole genome shotgun (WGS) entry which is preliminary data.</text>
</comment>
<dbReference type="Proteomes" id="UP001597469">
    <property type="component" value="Unassembled WGS sequence"/>
</dbReference>
<sequence length="350" mass="37171">MKSIFQNFLLAGLALAVFTACEKDEDRLVLRQQAPATLTSTAQSVTLTSADAAKPALTLTWTPPNYGYSNAAVAYALQVIRKGAADTIMIDNGTSLSKSFTVGELNALMLRAGVQPGTQGQVDISVKSTVVTNTSPARTNFAPAYSNSTTITGTPFSTAPTYPTALYVPGAYQGWSPDKASSLTLVNSDGSYEGYIYFAAASEFKLTSAPNWDNTNYGTGGVGKLSTTGGNLSIDSPGYYLMRVDLGKQTWTATKTQWGIVGAATPKGWDASTPMTYDATSNTWKVTLDLKADDFKFRANDAWDINFGDTKADGILDAGGDNIKVPAAGKYLVTLDLSKAGKYTYTLTKQ</sequence>
<dbReference type="InterPro" id="IPR025970">
    <property type="entry name" value="SusE"/>
</dbReference>
<dbReference type="Pfam" id="PF14292">
    <property type="entry name" value="SusE"/>
    <property type="match status" value="1"/>
</dbReference>
<keyword evidence="3" id="KW-1185">Reference proteome</keyword>
<proteinExistence type="predicted"/>
<protein>
    <submittedName>
        <fullName evidence="2">SusE domain-containing protein</fullName>
    </submittedName>
</protein>
<reference evidence="3" key="1">
    <citation type="journal article" date="2019" name="Int. J. Syst. Evol. Microbiol.">
        <title>The Global Catalogue of Microorganisms (GCM) 10K type strain sequencing project: providing services to taxonomists for standard genome sequencing and annotation.</title>
        <authorList>
            <consortium name="The Broad Institute Genomics Platform"/>
            <consortium name="The Broad Institute Genome Sequencing Center for Infectious Disease"/>
            <person name="Wu L."/>
            <person name="Ma J."/>
        </authorList>
    </citation>
    <scope>NUCLEOTIDE SEQUENCE [LARGE SCALE GENOMIC DNA]</scope>
    <source>
        <strain evidence="3">KCTC 42805</strain>
    </source>
</reference>